<feature type="compositionally biased region" description="Pro residues" evidence="1">
    <location>
        <begin position="66"/>
        <end position="82"/>
    </location>
</feature>
<reference evidence="3" key="1">
    <citation type="journal article" date="2013" name="Nature">
        <title>Draft genome of the wheat A-genome progenitor Triticum urartu.</title>
        <authorList>
            <person name="Ling H.Q."/>
            <person name="Zhao S."/>
            <person name="Liu D."/>
            <person name="Wang J."/>
            <person name="Sun H."/>
            <person name="Zhang C."/>
            <person name="Fan H."/>
            <person name="Li D."/>
            <person name="Dong L."/>
            <person name="Tao Y."/>
            <person name="Gao C."/>
            <person name="Wu H."/>
            <person name="Li Y."/>
            <person name="Cui Y."/>
            <person name="Guo X."/>
            <person name="Zheng S."/>
            <person name="Wang B."/>
            <person name="Yu K."/>
            <person name="Liang Q."/>
            <person name="Yang W."/>
            <person name="Lou X."/>
            <person name="Chen J."/>
            <person name="Feng M."/>
            <person name="Jian J."/>
            <person name="Zhang X."/>
            <person name="Luo G."/>
            <person name="Jiang Y."/>
            <person name="Liu J."/>
            <person name="Wang Z."/>
            <person name="Sha Y."/>
            <person name="Zhang B."/>
            <person name="Wu H."/>
            <person name="Tang D."/>
            <person name="Shen Q."/>
            <person name="Xue P."/>
            <person name="Zou S."/>
            <person name="Wang X."/>
            <person name="Liu X."/>
            <person name="Wang F."/>
            <person name="Yang Y."/>
            <person name="An X."/>
            <person name="Dong Z."/>
            <person name="Zhang K."/>
            <person name="Zhang X."/>
            <person name="Luo M.C."/>
            <person name="Dvorak J."/>
            <person name="Tong Y."/>
            <person name="Wang J."/>
            <person name="Yang H."/>
            <person name="Li Z."/>
            <person name="Wang D."/>
            <person name="Zhang A."/>
            <person name="Wang J."/>
        </authorList>
    </citation>
    <scope>NUCLEOTIDE SEQUENCE</scope>
    <source>
        <strain evidence="3">cv. G1812</strain>
    </source>
</reference>
<reference evidence="2" key="2">
    <citation type="submission" date="2018-03" db="EMBL/GenBank/DDBJ databases">
        <title>The Triticum urartu genome reveals the dynamic nature of wheat genome evolution.</title>
        <authorList>
            <person name="Ling H."/>
            <person name="Ma B."/>
            <person name="Shi X."/>
            <person name="Liu H."/>
            <person name="Dong L."/>
            <person name="Sun H."/>
            <person name="Cao Y."/>
            <person name="Gao Q."/>
            <person name="Zheng S."/>
            <person name="Li Y."/>
            <person name="Yu Y."/>
            <person name="Du H."/>
            <person name="Qi M."/>
            <person name="Li Y."/>
            <person name="Yu H."/>
            <person name="Cui Y."/>
            <person name="Wang N."/>
            <person name="Chen C."/>
            <person name="Wu H."/>
            <person name="Zhao Y."/>
            <person name="Zhang J."/>
            <person name="Li Y."/>
            <person name="Zhou W."/>
            <person name="Zhang B."/>
            <person name="Hu W."/>
            <person name="Eijk M."/>
            <person name="Tang J."/>
            <person name="Witsenboer H."/>
            <person name="Zhao S."/>
            <person name="Li Z."/>
            <person name="Zhang A."/>
            <person name="Wang D."/>
            <person name="Liang C."/>
        </authorList>
    </citation>
    <scope>NUCLEOTIDE SEQUENCE [LARGE SCALE GENOMIC DNA]</scope>
    <source>
        <strain evidence="2">cv. G1812</strain>
    </source>
</reference>
<sequence>MTLPQSHLPPPARRHPRHAAARRLPHPRGLPPPTTFDAASVACSPIPATTAPLGLHPTASTSAMVPPTPPASPSRRTPPPVRPVCLAPVATAHSTTHWTSPPGSRGEHRCNPAVASHHSRWPTPPARHFPTSP</sequence>
<accession>A0A8R7U5Q4</accession>
<proteinExistence type="predicted"/>
<keyword evidence="3" id="KW-1185">Reference proteome</keyword>
<dbReference type="EnsemblPlants" id="TuG1812G0400001591.01.T01">
    <property type="protein sequence ID" value="TuG1812G0400001591.01.T01.cds450811"/>
    <property type="gene ID" value="TuG1812G0400001591.01"/>
</dbReference>
<feature type="compositionally biased region" description="Polar residues" evidence="1">
    <location>
        <begin position="92"/>
        <end position="102"/>
    </location>
</feature>
<protein>
    <submittedName>
        <fullName evidence="2">Uncharacterized protein</fullName>
    </submittedName>
</protein>
<feature type="region of interest" description="Disordered" evidence="1">
    <location>
        <begin position="1"/>
        <end position="133"/>
    </location>
</feature>
<evidence type="ECO:0000313" key="2">
    <source>
        <dbReference type="EnsemblPlants" id="TuG1812G0400001591.01.T01.cds450811"/>
    </source>
</evidence>
<evidence type="ECO:0000313" key="3">
    <source>
        <dbReference type="Proteomes" id="UP000015106"/>
    </source>
</evidence>
<organism evidence="2 3">
    <name type="scientific">Triticum urartu</name>
    <name type="common">Red wild einkorn</name>
    <name type="synonym">Crithodium urartu</name>
    <dbReference type="NCBI Taxonomy" id="4572"/>
    <lineage>
        <taxon>Eukaryota</taxon>
        <taxon>Viridiplantae</taxon>
        <taxon>Streptophyta</taxon>
        <taxon>Embryophyta</taxon>
        <taxon>Tracheophyta</taxon>
        <taxon>Spermatophyta</taxon>
        <taxon>Magnoliopsida</taxon>
        <taxon>Liliopsida</taxon>
        <taxon>Poales</taxon>
        <taxon>Poaceae</taxon>
        <taxon>BOP clade</taxon>
        <taxon>Pooideae</taxon>
        <taxon>Triticodae</taxon>
        <taxon>Triticeae</taxon>
        <taxon>Triticinae</taxon>
        <taxon>Triticum</taxon>
    </lineage>
</organism>
<name>A0A8R7U5Q4_TRIUA</name>
<feature type="compositionally biased region" description="Basic residues" evidence="1">
    <location>
        <begin position="12"/>
        <end position="26"/>
    </location>
</feature>
<reference evidence="2" key="3">
    <citation type="submission" date="2022-06" db="UniProtKB">
        <authorList>
            <consortium name="EnsemblPlants"/>
        </authorList>
    </citation>
    <scope>IDENTIFICATION</scope>
</reference>
<evidence type="ECO:0000256" key="1">
    <source>
        <dbReference type="SAM" id="MobiDB-lite"/>
    </source>
</evidence>
<dbReference type="Proteomes" id="UP000015106">
    <property type="component" value="Chromosome 4"/>
</dbReference>
<feature type="compositionally biased region" description="Pro residues" evidence="1">
    <location>
        <begin position="122"/>
        <end position="133"/>
    </location>
</feature>
<dbReference type="AlphaFoldDB" id="A0A8R7U5Q4"/>
<dbReference type="Gramene" id="TuG1812G0400001591.01.T01">
    <property type="protein sequence ID" value="TuG1812G0400001591.01.T01.cds450811"/>
    <property type="gene ID" value="TuG1812G0400001591.01"/>
</dbReference>